<feature type="signal peptide" evidence="1">
    <location>
        <begin position="1"/>
        <end position="21"/>
    </location>
</feature>
<dbReference type="AlphaFoldDB" id="A0A2M7G965"/>
<dbReference type="PANTHER" id="PTHR31616:SF0">
    <property type="entry name" value="GLUCAN 1,4-ALPHA-GLUCOSIDASE"/>
    <property type="match status" value="1"/>
</dbReference>
<dbReference type="InterPro" id="IPR008928">
    <property type="entry name" value="6-hairpin_glycosidase_sf"/>
</dbReference>
<dbReference type="PANTHER" id="PTHR31616">
    <property type="entry name" value="TREHALASE"/>
    <property type="match status" value="1"/>
</dbReference>
<evidence type="ECO:0000256" key="1">
    <source>
        <dbReference type="SAM" id="SignalP"/>
    </source>
</evidence>
<gene>
    <name evidence="3" type="ORF">COW36_04865</name>
</gene>
<proteinExistence type="predicted"/>
<evidence type="ECO:0000259" key="2">
    <source>
        <dbReference type="Pfam" id="PF00723"/>
    </source>
</evidence>
<dbReference type="InterPro" id="IPR012341">
    <property type="entry name" value="6hp_glycosidase-like_sf"/>
</dbReference>
<dbReference type="GO" id="GO:0005975">
    <property type="term" value="P:carbohydrate metabolic process"/>
    <property type="evidence" value="ECO:0007669"/>
    <property type="project" value="InterPro"/>
</dbReference>
<evidence type="ECO:0000313" key="3">
    <source>
        <dbReference type="EMBL" id="PIW18627.1"/>
    </source>
</evidence>
<keyword evidence="1" id="KW-0732">Signal</keyword>
<dbReference type="GO" id="GO:0004553">
    <property type="term" value="F:hydrolase activity, hydrolyzing O-glycosyl compounds"/>
    <property type="evidence" value="ECO:0007669"/>
    <property type="project" value="TreeGrafter"/>
</dbReference>
<dbReference type="Pfam" id="PF00723">
    <property type="entry name" value="Glyco_hydro_15"/>
    <property type="match status" value="1"/>
</dbReference>
<dbReference type="PROSITE" id="PS51257">
    <property type="entry name" value="PROKAR_LIPOPROTEIN"/>
    <property type="match status" value="1"/>
</dbReference>
<reference evidence="3 4" key="1">
    <citation type="submission" date="2017-09" db="EMBL/GenBank/DDBJ databases">
        <title>Depth-based differentiation of microbial function through sediment-hosted aquifers and enrichment of novel symbionts in the deep terrestrial subsurface.</title>
        <authorList>
            <person name="Probst A.J."/>
            <person name="Ladd B."/>
            <person name="Jarett J.K."/>
            <person name="Geller-Mcgrath D.E."/>
            <person name="Sieber C.M."/>
            <person name="Emerson J.B."/>
            <person name="Anantharaman K."/>
            <person name="Thomas B.C."/>
            <person name="Malmstrom R."/>
            <person name="Stieglmeier M."/>
            <person name="Klingl A."/>
            <person name="Woyke T."/>
            <person name="Ryan C.M."/>
            <person name="Banfield J.F."/>
        </authorList>
    </citation>
    <scope>NUCLEOTIDE SEQUENCE [LARGE SCALE GENOMIC DNA]</scope>
    <source>
        <strain evidence="3">CG17_big_fil_post_rev_8_21_14_2_50_48_46</strain>
    </source>
</reference>
<protein>
    <recommendedName>
        <fullName evidence="2">GH15-like domain-containing protein</fullName>
    </recommendedName>
</protein>
<dbReference type="InterPro" id="IPR011613">
    <property type="entry name" value="GH15-like"/>
</dbReference>
<dbReference type="SUPFAM" id="SSF48208">
    <property type="entry name" value="Six-hairpin glycosidases"/>
    <property type="match status" value="1"/>
</dbReference>
<dbReference type="Proteomes" id="UP000231019">
    <property type="component" value="Unassembled WGS sequence"/>
</dbReference>
<accession>A0A2M7G965</accession>
<comment type="caution">
    <text evidence="3">The sequence shown here is derived from an EMBL/GenBank/DDBJ whole genome shotgun (WGS) entry which is preliminary data.</text>
</comment>
<name>A0A2M7G965_9BACT</name>
<dbReference type="EMBL" id="PFFQ01000012">
    <property type="protein sequence ID" value="PIW18627.1"/>
    <property type="molecule type" value="Genomic_DNA"/>
</dbReference>
<dbReference type="Gene3D" id="1.50.10.10">
    <property type="match status" value="1"/>
</dbReference>
<feature type="domain" description="GH15-like" evidence="2">
    <location>
        <begin position="325"/>
        <end position="667"/>
    </location>
</feature>
<feature type="chain" id="PRO_5014643489" description="GH15-like domain-containing protein" evidence="1">
    <location>
        <begin position="22"/>
        <end position="681"/>
    </location>
</feature>
<evidence type="ECO:0000313" key="4">
    <source>
        <dbReference type="Proteomes" id="UP000231019"/>
    </source>
</evidence>
<organism evidence="3 4">
    <name type="scientific">bacterium (Candidatus Blackallbacteria) CG17_big_fil_post_rev_8_21_14_2_50_48_46</name>
    <dbReference type="NCBI Taxonomy" id="2014261"/>
    <lineage>
        <taxon>Bacteria</taxon>
        <taxon>Candidatus Blackallbacteria</taxon>
    </lineage>
</organism>
<sequence length="681" mass="76145">MNSRIRLLTCLAFVLAGCSTASPPLTPPLSQAPAALTAQREAISAIVGDAPNFAASSNGDFLTVVSGPDGRGAKAGALVELYWPNLGEDHLWDAYSGVRYNGKFYWLHQFKLEKQWVEPDSDIVVSRFLSPDGKLQAESRDLVLRDQPVHTRNLTLRNLSGQALEDLSVYFYEFLTANLLPQGDHLAFLPASGSLHHYDQNSHFAIGLEKAPAQFQCGGVQNLLTRAKDARQDAQDGKLTGNSQVSAYVGLGVNGTLATAPVRLEAGQSLSERSFITAGNSVEAAQEALQRARQTPWPAMVQQNQVFWRDYLAKTRMPAHLSVEEQAVYRRALIVLQQNSARTGAHIAAPTSTSPPYRFSWPRDGSFIALTQLQTGHPEETRRFLEFMAKAQKSNGGWAINYRTDGRPWYDFGDRQNEHDEVGTIPWMMVEYARQTGEWAWLQTQWPVIQKACEFLLRFQDSRTGLIGPTRDLWELSTSDSWTYSNAAVFAGFKAGAEAARRRGENAAAQRYEAAAERVKQGIYQYLWVEQGGYYGRGYHLDSRRQDLKVEAANLALVWPFGVFEAQDVRMQKMAEKIMTDLSSAQGGIRRYTGDRYYDGQPWPVTTSWMAIYYARLGKPELARKLQAVNTRYAQMTGSLQLGEQYDEKLQRWVSATPLTWSEAKYILSALALENPAGLKP</sequence>